<evidence type="ECO:0000259" key="2">
    <source>
        <dbReference type="SMART" id="SM00900"/>
    </source>
</evidence>
<accession>A0A369B403</accession>
<dbReference type="Pfam" id="PF04205">
    <property type="entry name" value="FMN_bind"/>
    <property type="match status" value="1"/>
</dbReference>
<dbReference type="PROSITE" id="PS51257">
    <property type="entry name" value="PROKAR_LIPOPROTEIN"/>
    <property type="match status" value="1"/>
</dbReference>
<dbReference type="OrthoDB" id="1730278at2"/>
<dbReference type="AlphaFoldDB" id="A0A369B403"/>
<reference evidence="3 4" key="1">
    <citation type="submission" date="2018-07" db="EMBL/GenBank/DDBJ databases">
        <title>Genomic Encyclopedia of Type Strains, Phase IV (KMG-IV): sequencing the most valuable type-strain genomes for metagenomic binning, comparative biology and taxonomic classification.</title>
        <authorList>
            <person name="Goeker M."/>
        </authorList>
    </citation>
    <scope>NUCLEOTIDE SEQUENCE [LARGE SCALE GENOMIC DNA]</scope>
    <source>
        <strain evidence="3 4">DSM 27016</strain>
    </source>
</reference>
<sequence>MKKIISLTIAGFLALSLGACGTGGNDGQQEGGLPQTYKDGIYEGASEPWDHGAESATVEIADGKIKSIVLKRLGTDGVEVDYEDWKGQEVDGRLYPDLNKYRTDMANDMIKKQSYDVDTISGATTTTKNWKISVQKALEKAK</sequence>
<organism evidence="3 4">
    <name type="scientific">Anaerobacterium chartisolvens</name>
    <dbReference type="NCBI Taxonomy" id="1297424"/>
    <lineage>
        <taxon>Bacteria</taxon>
        <taxon>Bacillati</taxon>
        <taxon>Bacillota</taxon>
        <taxon>Clostridia</taxon>
        <taxon>Eubacteriales</taxon>
        <taxon>Oscillospiraceae</taxon>
        <taxon>Anaerobacterium</taxon>
    </lineage>
</organism>
<dbReference type="GO" id="GO:0016020">
    <property type="term" value="C:membrane"/>
    <property type="evidence" value="ECO:0007669"/>
    <property type="project" value="InterPro"/>
</dbReference>
<comment type="caution">
    <text evidence="3">The sequence shown here is derived from an EMBL/GenBank/DDBJ whole genome shotgun (WGS) entry which is preliminary data.</text>
</comment>
<dbReference type="RefSeq" id="WP_114297828.1">
    <property type="nucleotide sequence ID" value="NZ_QPJT01000011.1"/>
</dbReference>
<dbReference type="EMBL" id="QPJT01000011">
    <property type="protein sequence ID" value="RCX16272.1"/>
    <property type="molecule type" value="Genomic_DNA"/>
</dbReference>
<feature type="domain" description="FMN-binding" evidence="2">
    <location>
        <begin position="52"/>
        <end position="141"/>
    </location>
</feature>
<evidence type="ECO:0000256" key="1">
    <source>
        <dbReference type="SAM" id="SignalP"/>
    </source>
</evidence>
<dbReference type="Gene3D" id="3.90.1010.20">
    <property type="match status" value="1"/>
</dbReference>
<evidence type="ECO:0000313" key="3">
    <source>
        <dbReference type="EMBL" id="RCX16272.1"/>
    </source>
</evidence>
<dbReference type="SMART" id="SM00900">
    <property type="entry name" value="FMN_bind"/>
    <property type="match status" value="1"/>
</dbReference>
<protein>
    <submittedName>
        <fullName evidence="3">FMN-binding protein</fullName>
    </submittedName>
</protein>
<feature type="chain" id="PRO_5039428699" evidence="1">
    <location>
        <begin position="22"/>
        <end position="142"/>
    </location>
</feature>
<keyword evidence="4" id="KW-1185">Reference proteome</keyword>
<keyword evidence="1" id="KW-0732">Signal</keyword>
<proteinExistence type="predicted"/>
<gene>
    <name evidence="3" type="ORF">DFR58_11115</name>
</gene>
<dbReference type="GO" id="GO:0010181">
    <property type="term" value="F:FMN binding"/>
    <property type="evidence" value="ECO:0007669"/>
    <property type="project" value="InterPro"/>
</dbReference>
<evidence type="ECO:0000313" key="4">
    <source>
        <dbReference type="Proteomes" id="UP000253034"/>
    </source>
</evidence>
<dbReference type="Proteomes" id="UP000253034">
    <property type="component" value="Unassembled WGS sequence"/>
</dbReference>
<name>A0A369B403_9FIRM</name>
<feature type="signal peptide" evidence="1">
    <location>
        <begin position="1"/>
        <end position="21"/>
    </location>
</feature>
<dbReference type="InterPro" id="IPR007329">
    <property type="entry name" value="FMN-bd"/>
</dbReference>